<sequence>MARTGPSRANSAFNDDFIEIHSFQNGLCDRFQIGEPDPIGCCTVDVSLGQLHESLGSIDTEFSHDHQNDTRSLNNQGCDRITALVIVHFERQVFDRPPWPHAEL</sequence>
<evidence type="ECO:0000313" key="1">
    <source>
        <dbReference type="EMBL" id="PYD46621.1"/>
    </source>
</evidence>
<organism evidence="1 2">
    <name type="scientific">Novacetimonas pomaceti</name>
    <dbReference type="NCBI Taxonomy" id="2021998"/>
    <lineage>
        <taxon>Bacteria</taxon>
        <taxon>Pseudomonadati</taxon>
        <taxon>Pseudomonadota</taxon>
        <taxon>Alphaproteobacteria</taxon>
        <taxon>Acetobacterales</taxon>
        <taxon>Acetobacteraceae</taxon>
        <taxon>Novacetimonas</taxon>
    </lineage>
</organism>
<evidence type="ECO:0000313" key="2">
    <source>
        <dbReference type="Proteomes" id="UP000248116"/>
    </source>
</evidence>
<dbReference type="EMBL" id="PRCW01000122">
    <property type="protein sequence ID" value="PYD46621.1"/>
    <property type="molecule type" value="Genomic_DNA"/>
</dbReference>
<reference evidence="1 2" key="1">
    <citation type="submission" date="2018-02" db="EMBL/GenBank/DDBJ databases">
        <authorList>
            <person name="Skraban J."/>
            <person name="Trcek J."/>
        </authorList>
    </citation>
    <scope>NUCLEOTIDE SEQUENCE [LARGE SCALE GENOMIC DNA]</scope>
    <source>
        <strain evidence="1 2">AV446</strain>
    </source>
</reference>
<keyword evidence="2" id="KW-1185">Reference proteome</keyword>
<protein>
    <submittedName>
        <fullName evidence="1">Uncharacterized protein</fullName>
    </submittedName>
</protein>
<accession>A0ABX5P2U9</accession>
<gene>
    <name evidence="1" type="ORF">C3920_14425</name>
</gene>
<comment type="caution">
    <text evidence="1">The sequence shown here is derived from an EMBL/GenBank/DDBJ whole genome shotgun (WGS) entry which is preliminary data.</text>
</comment>
<name>A0ABX5P2U9_9PROT</name>
<proteinExistence type="predicted"/>
<dbReference type="Proteomes" id="UP000248116">
    <property type="component" value="Unassembled WGS sequence"/>
</dbReference>